<accession>C7HWK4</accession>
<dbReference type="eggNOG" id="COG1023">
    <property type="taxonomic scope" value="Bacteria"/>
</dbReference>
<evidence type="ECO:0000256" key="2">
    <source>
        <dbReference type="ARBA" id="ARBA00023002"/>
    </source>
</evidence>
<dbReference type="PRINTS" id="PR00076">
    <property type="entry name" value="6PGDHDRGNASE"/>
</dbReference>
<dbReference type="Pfam" id="PF03446">
    <property type="entry name" value="NAD_binding_2"/>
    <property type="match status" value="1"/>
</dbReference>
<dbReference type="PANTHER" id="PTHR11811">
    <property type="entry name" value="6-PHOSPHOGLUCONATE DEHYDROGENASE"/>
    <property type="match status" value="1"/>
</dbReference>
<dbReference type="AlphaFoldDB" id="C7HWK4"/>
<evidence type="ECO:0000259" key="4">
    <source>
        <dbReference type="SMART" id="SM01350"/>
    </source>
</evidence>
<sequence length="321" mass="35900">MKKYFFKSFEKVIKKKKGVYMKIGFLGLGKMGYNIALNAIDNNFEVIGYDVDENVRKKASKDFKIANSIDELIEKLDDVKFILLSLPAGKITDDMIFLLKEKLSKDDIVIDTGNTNYKKTLEHYEILKEKNIGFLDCGTSGGMSGARNGACLMVGGEKKYYDQVKDFFEAISCEDGLLYTGPAGSGHYLKMIHNGIEYGMMQAIGEGFAVLEASEFDYDYEDVSKVWNHGSVIRSWLIELAQEGFAKDPKLDSHSGVINANGECKWTVEEALRLDVPVPVISNSLFVRNTSKINVDDNFSNKVVAQLRNGFGGHDLVKKDK</sequence>
<gene>
    <name evidence="5" type="primary">gnd</name>
    <name evidence="5" type="ORF">HMPREF0078_1655</name>
</gene>
<dbReference type="InterPro" id="IPR013328">
    <property type="entry name" value="6PGD_dom2"/>
</dbReference>
<evidence type="ECO:0000256" key="3">
    <source>
        <dbReference type="ARBA" id="ARBA00023064"/>
    </source>
</evidence>
<proteinExistence type="inferred from homology"/>
<evidence type="ECO:0000313" key="5">
    <source>
        <dbReference type="EMBL" id="EEU11961.1"/>
    </source>
</evidence>
<comment type="similarity">
    <text evidence="1">Belongs to the 6-phosphogluconate dehydrogenase family.</text>
</comment>
<keyword evidence="6" id="KW-1185">Reference proteome</keyword>
<organism evidence="5 6">
    <name type="scientific">Anaerococcus vaginalis ATCC 51170</name>
    <dbReference type="NCBI Taxonomy" id="655811"/>
    <lineage>
        <taxon>Bacteria</taxon>
        <taxon>Bacillati</taxon>
        <taxon>Bacillota</taxon>
        <taxon>Tissierellia</taxon>
        <taxon>Tissierellales</taxon>
        <taxon>Peptoniphilaceae</taxon>
        <taxon>Anaerococcus</taxon>
    </lineage>
</organism>
<dbReference type="GO" id="GO:0006098">
    <property type="term" value="P:pentose-phosphate shunt"/>
    <property type="evidence" value="ECO:0007669"/>
    <property type="project" value="InterPro"/>
</dbReference>
<dbReference type="InterPro" id="IPR008927">
    <property type="entry name" value="6-PGluconate_DH-like_C_sf"/>
</dbReference>
<comment type="caution">
    <text evidence="5">The sequence shown here is derived from an EMBL/GenBank/DDBJ whole genome shotgun (WGS) entry which is preliminary data.</text>
</comment>
<dbReference type="InterPro" id="IPR006115">
    <property type="entry name" value="6PGDH_NADP-bd"/>
</dbReference>
<name>C7HWK4_9FIRM</name>
<dbReference type="SMART" id="SM01350">
    <property type="entry name" value="6PGD"/>
    <property type="match status" value="1"/>
</dbReference>
<reference evidence="5 6" key="1">
    <citation type="submission" date="2009-08" db="EMBL/GenBank/DDBJ databases">
        <authorList>
            <person name="Muzny D."/>
            <person name="Qin X."/>
            <person name="Deng J."/>
            <person name="Jiang H."/>
            <person name="Liu Y."/>
            <person name="Qu J."/>
            <person name="Song X.-Z."/>
            <person name="Zhang L."/>
            <person name="Thornton R."/>
            <person name="Coyle M."/>
            <person name="Francisco L."/>
            <person name="Jackson L."/>
            <person name="Javaid M."/>
            <person name="Korchina V."/>
            <person name="Kovar C."/>
            <person name="Mata R."/>
            <person name="Mathew T."/>
            <person name="Ngo R."/>
            <person name="Nguyen L."/>
            <person name="Nguyen N."/>
            <person name="Okwuonu G."/>
            <person name="Ongeri F."/>
            <person name="Pham C."/>
            <person name="Simmons D."/>
            <person name="Wilczek-Boney K."/>
            <person name="Hale W."/>
            <person name="Jakkamsetti A."/>
            <person name="Pham P."/>
            <person name="Ruth R."/>
            <person name="San Lucas F."/>
            <person name="Warren J."/>
            <person name="Zhang J."/>
            <person name="Zhao Z."/>
            <person name="Zhou C."/>
            <person name="Zhu D."/>
            <person name="Lee S."/>
            <person name="Bess C."/>
            <person name="Blankenburg K."/>
            <person name="Forbes L."/>
            <person name="Fu Q."/>
            <person name="Gubbala S."/>
            <person name="Hirani K."/>
            <person name="Jayaseelan J.C."/>
            <person name="Lara F."/>
            <person name="Munidasa M."/>
            <person name="Palculict T."/>
            <person name="Patil S."/>
            <person name="Pu L.-L."/>
            <person name="Saada N."/>
            <person name="Tang L."/>
            <person name="Weissenberger G."/>
            <person name="Zhu Y."/>
            <person name="Hemphill L."/>
            <person name="Shang Y."/>
            <person name="Youmans B."/>
            <person name="Ayvaz T."/>
            <person name="Ross M."/>
            <person name="Santibanez J."/>
            <person name="Aqrawi P."/>
            <person name="Gross S."/>
            <person name="Joshi V."/>
            <person name="Fowler G."/>
            <person name="Nazareth L."/>
            <person name="Reid J."/>
            <person name="Worley K."/>
            <person name="Petrosino J."/>
            <person name="Highlander S."/>
            <person name="Gibbs R."/>
            <person name="Gibbs R."/>
        </authorList>
    </citation>
    <scope>NUCLEOTIDE SEQUENCE [LARGE SCALE GENOMIC DNA]</scope>
    <source>
        <strain evidence="5 6">ATCC 51170</strain>
    </source>
</reference>
<dbReference type="GO" id="GO:0050661">
    <property type="term" value="F:NADP binding"/>
    <property type="evidence" value="ECO:0007669"/>
    <property type="project" value="InterPro"/>
</dbReference>
<dbReference type="InterPro" id="IPR036291">
    <property type="entry name" value="NAD(P)-bd_dom_sf"/>
</dbReference>
<dbReference type="InterPro" id="IPR006114">
    <property type="entry name" value="6PGDH_C"/>
</dbReference>
<feature type="domain" description="6-phosphogluconate dehydrogenase C-terminal" evidence="4">
    <location>
        <begin position="186"/>
        <end position="321"/>
    </location>
</feature>
<keyword evidence="2 5" id="KW-0560">Oxidoreductase</keyword>
<keyword evidence="3" id="KW-0311">Gluconate utilization</keyword>
<dbReference type="InterPro" id="IPR004849">
    <property type="entry name" value="6DGDH_YqeC"/>
</dbReference>
<evidence type="ECO:0000256" key="1">
    <source>
        <dbReference type="ARBA" id="ARBA00008419"/>
    </source>
</evidence>
<dbReference type="EC" id="1.1.1.44" evidence="5"/>
<dbReference type="Gene3D" id="1.10.1040.10">
    <property type="entry name" value="N-(1-d-carboxylethyl)-l-norvaline Dehydrogenase, domain 2"/>
    <property type="match status" value="1"/>
</dbReference>
<dbReference type="Pfam" id="PF00393">
    <property type="entry name" value="6PGD"/>
    <property type="match status" value="1"/>
</dbReference>
<dbReference type="SUPFAM" id="SSF51735">
    <property type="entry name" value="NAD(P)-binding Rossmann-fold domains"/>
    <property type="match status" value="1"/>
</dbReference>
<dbReference type="NCBIfam" id="NF007161">
    <property type="entry name" value="PRK09599.1"/>
    <property type="match status" value="1"/>
</dbReference>
<dbReference type="Gene3D" id="3.40.50.720">
    <property type="entry name" value="NAD(P)-binding Rossmann-like Domain"/>
    <property type="match status" value="1"/>
</dbReference>
<dbReference type="SUPFAM" id="SSF48179">
    <property type="entry name" value="6-phosphogluconate dehydrogenase C-terminal domain-like"/>
    <property type="match status" value="1"/>
</dbReference>
<dbReference type="HOGENOM" id="CLU_024540_0_0_9"/>
<dbReference type="GO" id="GO:0004616">
    <property type="term" value="F:phosphogluconate dehydrogenase (decarboxylating) activity"/>
    <property type="evidence" value="ECO:0007669"/>
    <property type="project" value="UniProtKB-EC"/>
</dbReference>
<protein>
    <submittedName>
        <fullName evidence="5">Phosphogluconate dehydrogenase (Decarboxylating)</fullName>
        <ecNumber evidence="5">1.1.1.44</ecNumber>
    </submittedName>
</protein>
<dbReference type="InterPro" id="IPR006183">
    <property type="entry name" value="Pgluconate_DH"/>
</dbReference>
<dbReference type="EMBL" id="ACXU01000023">
    <property type="protein sequence ID" value="EEU11961.1"/>
    <property type="molecule type" value="Genomic_DNA"/>
</dbReference>
<evidence type="ECO:0000313" key="6">
    <source>
        <dbReference type="Proteomes" id="UP000003821"/>
    </source>
</evidence>
<dbReference type="GO" id="GO:0019521">
    <property type="term" value="P:D-gluconate metabolic process"/>
    <property type="evidence" value="ECO:0007669"/>
    <property type="project" value="UniProtKB-KW"/>
</dbReference>
<dbReference type="Proteomes" id="UP000003821">
    <property type="component" value="Unassembled WGS sequence"/>
</dbReference>
<dbReference type="NCBIfam" id="TIGR00872">
    <property type="entry name" value="gnd_rel"/>
    <property type="match status" value="1"/>
</dbReference>